<feature type="transmembrane region" description="Helical" evidence="2">
    <location>
        <begin position="237"/>
        <end position="260"/>
    </location>
</feature>
<gene>
    <name evidence="4" type="ORF">HGRIS_012477</name>
</gene>
<reference evidence="5" key="1">
    <citation type="submission" date="2024-06" db="EMBL/GenBank/DDBJ databases">
        <title>Multi-omics analyses provide insights into the biosynthesis of the anticancer antibiotic pleurotin in Hohenbuehelia grisea.</title>
        <authorList>
            <person name="Weaver J.A."/>
            <person name="Alberti F."/>
        </authorList>
    </citation>
    <scope>NUCLEOTIDE SEQUENCE [LARGE SCALE GENOMIC DNA]</scope>
    <source>
        <strain evidence="5">T-177</strain>
    </source>
</reference>
<evidence type="ECO:0008006" key="6">
    <source>
        <dbReference type="Google" id="ProtNLM"/>
    </source>
</evidence>
<keyword evidence="2" id="KW-0472">Membrane</keyword>
<feature type="compositionally biased region" description="Pro residues" evidence="1">
    <location>
        <begin position="288"/>
        <end position="298"/>
    </location>
</feature>
<feature type="compositionally biased region" description="Polar residues" evidence="1">
    <location>
        <begin position="302"/>
        <end position="313"/>
    </location>
</feature>
<evidence type="ECO:0000313" key="4">
    <source>
        <dbReference type="EMBL" id="KAL0946218.1"/>
    </source>
</evidence>
<dbReference type="EMBL" id="JASNQZ010000015">
    <property type="protein sequence ID" value="KAL0946218.1"/>
    <property type="molecule type" value="Genomic_DNA"/>
</dbReference>
<keyword evidence="5" id="KW-1185">Reference proteome</keyword>
<feature type="region of interest" description="Disordered" evidence="1">
    <location>
        <begin position="482"/>
        <end position="536"/>
    </location>
</feature>
<organism evidence="4 5">
    <name type="scientific">Hohenbuehelia grisea</name>
    <dbReference type="NCBI Taxonomy" id="104357"/>
    <lineage>
        <taxon>Eukaryota</taxon>
        <taxon>Fungi</taxon>
        <taxon>Dikarya</taxon>
        <taxon>Basidiomycota</taxon>
        <taxon>Agaricomycotina</taxon>
        <taxon>Agaricomycetes</taxon>
        <taxon>Agaricomycetidae</taxon>
        <taxon>Agaricales</taxon>
        <taxon>Pleurotineae</taxon>
        <taxon>Pleurotaceae</taxon>
        <taxon>Hohenbuehelia</taxon>
    </lineage>
</organism>
<evidence type="ECO:0000256" key="1">
    <source>
        <dbReference type="SAM" id="MobiDB-lite"/>
    </source>
</evidence>
<keyword evidence="3" id="KW-0732">Signal</keyword>
<dbReference type="Proteomes" id="UP001556367">
    <property type="component" value="Unassembled WGS sequence"/>
</dbReference>
<evidence type="ECO:0000256" key="2">
    <source>
        <dbReference type="SAM" id="Phobius"/>
    </source>
</evidence>
<evidence type="ECO:0000313" key="5">
    <source>
        <dbReference type="Proteomes" id="UP001556367"/>
    </source>
</evidence>
<feature type="signal peptide" evidence="3">
    <location>
        <begin position="1"/>
        <end position="16"/>
    </location>
</feature>
<dbReference type="Gene3D" id="2.60.120.260">
    <property type="entry name" value="Galactose-binding domain-like"/>
    <property type="match status" value="1"/>
</dbReference>
<feature type="chain" id="PRO_5047443594" description="Transmembrane protein" evidence="3">
    <location>
        <begin position="17"/>
        <end position="536"/>
    </location>
</feature>
<comment type="caution">
    <text evidence="4">The sequence shown here is derived from an EMBL/GenBank/DDBJ whole genome shotgun (WGS) entry which is preliminary data.</text>
</comment>
<feature type="region of interest" description="Disordered" evidence="1">
    <location>
        <begin position="273"/>
        <end position="313"/>
    </location>
</feature>
<keyword evidence="2" id="KW-1133">Transmembrane helix</keyword>
<accession>A0ABR3ISF2</accession>
<protein>
    <recommendedName>
        <fullName evidence="6">Transmembrane protein</fullName>
    </recommendedName>
</protein>
<evidence type="ECO:0000256" key="3">
    <source>
        <dbReference type="SAM" id="SignalP"/>
    </source>
</evidence>
<feature type="compositionally biased region" description="Low complexity" evidence="1">
    <location>
        <begin position="155"/>
        <end position="170"/>
    </location>
</feature>
<name>A0ABR3ISF2_9AGAR</name>
<sequence>MRRLAVCLLVCSTILAIPRNITVDDDSSMITYSGDWEPASQHLNPLDFGGGHSVTSQDGATATFTFTGVAVYFMGPLWPYDVFSQVSLDNGPPVRISMVDRASTPTDGGSESVRSAVLWGASGLSNSRHTLVVSRADRYAIVDAFVYTVDDGQGSSSSSSTTLSSSSSISSTTSLSSIMTTVTSVVVDTGPSFTSTRTITSVVQGITSGSSLIFPISTNTSGSSNGSSSGSGTSQTVIIAVAVTVGILALVAALATFIWCCRRRRNESDAAPIWPDLHEHKPTVQAPVPGPSYSPRPEPSTRESYASNMPLTGSPSYIATPTSAYGVNPMERASYASTDFSSSGPSQYATTAGVYAADGSNRMSYASTAPSSNLDRASGSYGQPTGQQFNANPGDYSQTPAFDPNALYPINETMTEPASGPSTGVVAPQPRDMYSWNEKNIMLSPGGAAQPASSMVPQNVASSRIGNTSDWGAEHVAPNSMGVSKAPPSSFSGPHGAGPVNIGGAGGLSPSHRDLEDLRAQTASVPPPAYTEVHQA</sequence>
<keyword evidence="2" id="KW-0812">Transmembrane</keyword>
<feature type="region of interest" description="Disordered" evidence="1">
    <location>
        <begin position="151"/>
        <end position="170"/>
    </location>
</feature>
<proteinExistence type="predicted"/>